<organism evidence="2 3">
    <name type="scientific">Batillaria attramentaria</name>
    <dbReference type="NCBI Taxonomy" id="370345"/>
    <lineage>
        <taxon>Eukaryota</taxon>
        <taxon>Metazoa</taxon>
        <taxon>Spiralia</taxon>
        <taxon>Lophotrochozoa</taxon>
        <taxon>Mollusca</taxon>
        <taxon>Gastropoda</taxon>
        <taxon>Caenogastropoda</taxon>
        <taxon>Sorbeoconcha</taxon>
        <taxon>Cerithioidea</taxon>
        <taxon>Batillariidae</taxon>
        <taxon>Batillaria</taxon>
    </lineage>
</organism>
<evidence type="ECO:0000256" key="1">
    <source>
        <dbReference type="SAM" id="MobiDB-lite"/>
    </source>
</evidence>
<dbReference type="Proteomes" id="UP001519460">
    <property type="component" value="Unassembled WGS sequence"/>
</dbReference>
<feature type="region of interest" description="Disordered" evidence="1">
    <location>
        <begin position="1"/>
        <end position="30"/>
    </location>
</feature>
<accession>A0ABD0JJN2</accession>
<evidence type="ECO:0000313" key="3">
    <source>
        <dbReference type="Proteomes" id="UP001519460"/>
    </source>
</evidence>
<dbReference type="EMBL" id="JACVVK020000413">
    <property type="protein sequence ID" value="KAK7475159.1"/>
    <property type="molecule type" value="Genomic_DNA"/>
</dbReference>
<keyword evidence="3" id="KW-1185">Reference proteome</keyword>
<proteinExistence type="predicted"/>
<feature type="compositionally biased region" description="Polar residues" evidence="1">
    <location>
        <begin position="1"/>
        <end position="15"/>
    </location>
</feature>
<reference evidence="2 3" key="1">
    <citation type="journal article" date="2023" name="Sci. Data">
        <title>Genome assembly of the Korean intertidal mud-creeper Batillaria attramentaria.</title>
        <authorList>
            <person name="Patra A.K."/>
            <person name="Ho P.T."/>
            <person name="Jun S."/>
            <person name="Lee S.J."/>
            <person name="Kim Y."/>
            <person name="Won Y.J."/>
        </authorList>
    </citation>
    <scope>NUCLEOTIDE SEQUENCE [LARGE SCALE GENOMIC DNA]</scope>
    <source>
        <strain evidence="2">Wonlab-2016</strain>
    </source>
</reference>
<sequence>MTSSQQNGSQEQVSGLQARRVSEGTQSKGDKLLTVAESTAEGMEMLGNVHITPISSAASLGWPATHGYSHDDIKSLHTHIIFPGGSRVSLHPHNHPPDTLPEIEHVNVGLLTW</sequence>
<gene>
    <name evidence="2" type="ORF">BaRGS_00033560</name>
</gene>
<name>A0ABD0JJN2_9CAEN</name>
<protein>
    <submittedName>
        <fullName evidence="2">Uncharacterized protein</fullName>
    </submittedName>
</protein>
<evidence type="ECO:0000313" key="2">
    <source>
        <dbReference type="EMBL" id="KAK7475159.1"/>
    </source>
</evidence>
<comment type="caution">
    <text evidence="2">The sequence shown here is derived from an EMBL/GenBank/DDBJ whole genome shotgun (WGS) entry which is preliminary data.</text>
</comment>
<dbReference type="AlphaFoldDB" id="A0ABD0JJN2"/>